<dbReference type="InterPro" id="IPR018392">
    <property type="entry name" value="LysM"/>
</dbReference>
<dbReference type="EMBL" id="WSRQ01000041">
    <property type="protein sequence ID" value="MVX65918.1"/>
    <property type="molecule type" value="Genomic_DNA"/>
</dbReference>
<feature type="domain" description="LysM" evidence="2">
    <location>
        <begin position="191"/>
        <end position="235"/>
    </location>
</feature>
<evidence type="ECO:0000256" key="1">
    <source>
        <dbReference type="ARBA" id="ARBA00022801"/>
    </source>
</evidence>
<evidence type="ECO:0000259" key="2">
    <source>
        <dbReference type="PROSITE" id="PS51782"/>
    </source>
</evidence>
<dbReference type="PROSITE" id="PS51782">
    <property type="entry name" value="LYSM"/>
    <property type="match status" value="1"/>
</dbReference>
<dbReference type="PANTHER" id="PTHR30404:SF0">
    <property type="entry name" value="N-ACETYLMURAMOYL-L-ALANINE AMIDASE AMIC"/>
    <property type="match status" value="1"/>
</dbReference>
<dbReference type="Gene3D" id="3.40.630.40">
    <property type="entry name" value="Zn-dependent exopeptidases"/>
    <property type="match status" value="1"/>
</dbReference>
<comment type="caution">
    <text evidence="3">The sequence shown here is derived from an EMBL/GenBank/DDBJ whole genome shotgun (WGS) entry which is preliminary data.</text>
</comment>
<dbReference type="InterPro" id="IPR050695">
    <property type="entry name" value="N-acetylmuramoyl_amidase_3"/>
</dbReference>
<dbReference type="Gene3D" id="3.10.350.10">
    <property type="entry name" value="LysM domain"/>
    <property type="match status" value="1"/>
</dbReference>
<gene>
    <name evidence="3" type="ORF">GKZ28_19760</name>
</gene>
<evidence type="ECO:0000313" key="4">
    <source>
        <dbReference type="Proteomes" id="UP000656077"/>
    </source>
</evidence>
<dbReference type="PANTHER" id="PTHR30404">
    <property type="entry name" value="N-ACETYLMURAMOYL-L-ALANINE AMIDASE"/>
    <property type="match status" value="1"/>
</dbReference>
<sequence length="236" mass="25394">MNRLNTIAIDIGHNANYDTGAVGIRSEDELNKLVGEALIEKLRGAGINVVNCTPSNATSLHDSLNQRCIVANNSNADFFISIHHNTGGGEGAEVLCLSGGLAEEVGNAILNKLEGIGLKNRGIKERKNLFVINNTVMKAILVECAFCDSEKDMNNYNEEIVAEAIFEGVCKIFDIDYTYVIDGENGDGKGLCHMVVSGECLSGIARKYGTSVEKLVEINGISNSNLIFVGQILKIK</sequence>
<dbReference type="SMART" id="SM00257">
    <property type="entry name" value="LysM"/>
    <property type="match status" value="1"/>
</dbReference>
<dbReference type="GO" id="GO:0008745">
    <property type="term" value="F:N-acetylmuramoyl-L-alanine amidase activity"/>
    <property type="evidence" value="ECO:0007669"/>
    <property type="project" value="InterPro"/>
</dbReference>
<dbReference type="CDD" id="cd02696">
    <property type="entry name" value="MurNAc-LAA"/>
    <property type="match status" value="1"/>
</dbReference>
<accession>A0A964W479</accession>
<dbReference type="Proteomes" id="UP000656077">
    <property type="component" value="Unassembled WGS sequence"/>
</dbReference>
<organism evidence="3 4">
    <name type="scientific">Clostridium chromiireducens</name>
    <dbReference type="NCBI Taxonomy" id="225345"/>
    <lineage>
        <taxon>Bacteria</taxon>
        <taxon>Bacillati</taxon>
        <taxon>Bacillota</taxon>
        <taxon>Clostridia</taxon>
        <taxon>Eubacteriales</taxon>
        <taxon>Clostridiaceae</taxon>
        <taxon>Clostridium</taxon>
    </lineage>
</organism>
<dbReference type="AlphaFoldDB" id="A0A964W479"/>
<dbReference type="Pfam" id="PF01520">
    <property type="entry name" value="Amidase_3"/>
    <property type="match status" value="1"/>
</dbReference>
<dbReference type="RefSeq" id="WP_160360576.1">
    <property type="nucleotide sequence ID" value="NZ_WSRQ01000041.1"/>
</dbReference>
<dbReference type="InterPro" id="IPR036779">
    <property type="entry name" value="LysM_dom_sf"/>
</dbReference>
<dbReference type="SMART" id="SM00646">
    <property type="entry name" value="Ami_3"/>
    <property type="match status" value="1"/>
</dbReference>
<dbReference type="GO" id="GO:0030288">
    <property type="term" value="C:outer membrane-bounded periplasmic space"/>
    <property type="evidence" value="ECO:0007669"/>
    <property type="project" value="TreeGrafter"/>
</dbReference>
<dbReference type="SUPFAM" id="SSF54106">
    <property type="entry name" value="LysM domain"/>
    <property type="match status" value="1"/>
</dbReference>
<dbReference type="CDD" id="cd00118">
    <property type="entry name" value="LysM"/>
    <property type="match status" value="1"/>
</dbReference>
<evidence type="ECO:0000313" key="3">
    <source>
        <dbReference type="EMBL" id="MVX65918.1"/>
    </source>
</evidence>
<reference evidence="3" key="1">
    <citation type="submission" date="2019-12" db="EMBL/GenBank/DDBJ databases">
        <title>Microbes associate with the intestines of laboratory mice.</title>
        <authorList>
            <person name="Navarre W."/>
            <person name="Wong E."/>
        </authorList>
    </citation>
    <scope>NUCLEOTIDE SEQUENCE</scope>
    <source>
        <strain evidence="3">NM79_F5</strain>
    </source>
</reference>
<proteinExistence type="predicted"/>
<dbReference type="InterPro" id="IPR002508">
    <property type="entry name" value="MurNAc-LAA_cat"/>
</dbReference>
<name>A0A964W479_9CLOT</name>
<protein>
    <submittedName>
        <fullName evidence="3">LysM peptidoglycan-binding domain-containing protein</fullName>
    </submittedName>
</protein>
<keyword evidence="1" id="KW-0378">Hydrolase</keyword>
<dbReference type="GO" id="GO:0009253">
    <property type="term" value="P:peptidoglycan catabolic process"/>
    <property type="evidence" value="ECO:0007669"/>
    <property type="project" value="InterPro"/>
</dbReference>
<dbReference type="SUPFAM" id="SSF53187">
    <property type="entry name" value="Zn-dependent exopeptidases"/>
    <property type="match status" value="1"/>
</dbReference>
<dbReference type="Pfam" id="PF01476">
    <property type="entry name" value="LysM"/>
    <property type="match status" value="1"/>
</dbReference>